<keyword evidence="8" id="KW-0539">Nucleus</keyword>
<evidence type="ECO:0000259" key="10">
    <source>
        <dbReference type="Pfam" id="PF16019"/>
    </source>
</evidence>
<dbReference type="Proteomes" id="UP000504632">
    <property type="component" value="Chromosome 5"/>
</dbReference>
<dbReference type="InterPro" id="IPR031972">
    <property type="entry name" value="CSRNP_N"/>
</dbReference>
<evidence type="ECO:0000256" key="6">
    <source>
        <dbReference type="ARBA" id="ARBA00023159"/>
    </source>
</evidence>
<evidence type="ECO:0000256" key="5">
    <source>
        <dbReference type="ARBA" id="ARBA00023125"/>
    </source>
</evidence>
<dbReference type="GO" id="GO:0000981">
    <property type="term" value="F:DNA-binding transcription factor activity, RNA polymerase II-specific"/>
    <property type="evidence" value="ECO:0007669"/>
    <property type="project" value="TreeGrafter"/>
</dbReference>
<organism evidence="11 12">
    <name type="scientific">Chanos chanos</name>
    <name type="common">Milkfish</name>
    <name type="synonym">Mugil chanos</name>
    <dbReference type="NCBI Taxonomy" id="29144"/>
    <lineage>
        <taxon>Eukaryota</taxon>
        <taxon>Metazoa</taxon>
        <taxon>Chordata</taxon>
        <taxon>Craniata</taxon>
        <taxon>Vertebrata</taxon>
        <taxon>Euteleostomi</taxon>
        <taxon>Actinopterygii</taxon>
        <taxon>Neopterygii</taxon>
        <taxon>Teleostei</taxon>
        <taxon>Ostariophysi</taxon>
        <taxon>Gonorynchiformes</taxon>
        <taxon>Chanidae</taxon>
        <taxon>Chanos</taxon>
    </lineage>
</organism>
<dbReference type="GO" id="GO:0005634">
    <property type="term" value="C:nucleus"/>
    <property type="evidence" value="ECO:0007669"/>
    <property type="project" value="UniProtKB-SubCell"/>
</dbReference>
<dbReference type="GO" id="GO:0043565">
    <property type="term" value="F:sequence-specific DNA binding"/>
    <property type="evidence" value="ECO:0007669"/>
    <property type="project" value="TreeGrafter"/>
</dbReference>
<evidence type="ECO:0000256" key="7">
    <source>
        <dbReference type="ARBA" id="ARBA00023163"/>
    </source>
</evidence>
<accession>A0A6J2VEK5</accession>
<dbReference type="AlphaFoldDB" id="A0A6J2VEK5"/>
<dbReference type="PANTHER" id="PTHR13580">
    <property type="entry name" value="TGF-BETA INDUCED APOPTOSIS PROTEIN"/>
    <property type="match status" value="1"/>
</dbReference>
<comment type="subcellular location">
    <subcellularLocation>
        <location evidence="1">Nucleus</location>
    </subcellularLocation>
</comment>
<keyword evidence="6" id="KW-0010">Activator</keyword>
<dbReference type="Pfam" id="PF16019">
    <property type="entry name" value="CSRNP_N"/>
    <property type="match status" value="1"/>
</dbReference>
<keyword evidence="7" id="KW-0804">Transcription</keyword>
<dbReference type="OrthoDB" id="5946974at2759"/>
<feature type="domain" description="Cysteine/serine-rich nuclear protein N-terminal" evidence="10">
    <location>
        <begin position="79"/>
        <end position="296"/>
    </location>
</feature>
<dbReference type="GO" id="GO:0006915">
    <property type="term" value="P:apoptotic process"/>
    <property type="evidence" value="ECO:0007669"/>
    <property type="project" value="UniProtKB-KW"/>
</dbReference>
<name>A0A6J2VEK5_CHACN</name>
<keyword evidence="11" id="KW-1185">Reference proteome</keyword>
<evidence type="ECO:0000256" key="3">
    <source>
        <dbReference type="ARBA" id="ARBA00022703"/>
    </source>
</evidence>
<evidence type="ECO:0000256" key="4">
    <source>
        <dbReference type="ARBA" id="ARBA00023015"/>
    </source>
</evidence>
<comment type="similarity">
    <text evidence="2">Belongs to the AXUD1 family.</text>
</comment>
<evidence type="ECO:0000256" key="2">
    <source>
        <dbReference type="ARBA" id="ARBA00008548"/>
    </source>
</evidence>
<keyword evidence="3" id="KW-0053">Apoptosis</keyword>
<proteinExistence type="inferred from homology"/>
<evidence type="ECO:0000313" key="12">
    <source>
        <dbReference type="RefSeq" id="XP_030630347.1"/>
    </source>
</evidence>
<sequence>MANPSLSGILKRKFEFVDEDPWYSSSSSSLCSSTCLGRESYEMCLCSDPLEPGPTNCTLTLKPRPVTSILKKTKGMRANGKVHFGTVTVFLFPRCQGFTSVPSRGGCTLGMTWRHADCRKFTVAEHAVDQQCQRREKLQQRWREERLKALKQRWSSSGDMTLEEMNSLIADNMVNEDVQFSTEDLEGRGFPQSYSSKRRRALLRAAGVAHIDREEKRELKRLRLSREDCGCHCQDYCDPETCACSLSGIKCQMDRSNFPCGCSKDGCGNPRGRIEFNSSRVQSHYIRTQMKLELERRLMEEKADQPYRLWSSEQGPSGGGNHSLLPVDDTISLSLPASPALCLSTGLSIEGEDSCSSDMSDSSFSSVQSLDYDAEDGSFPDQHALDMADRSIPHTVGHLHTGTQDLPHTNKTHTNSVQQSFSQNSNFSEADSCTISGAGHHERTLLNLDNTDNLNSNSNYKSLTFEYLDENANQSSDLLLNNSFDAPPTPSPYTDSPDSYMDLSLSSESDLGFFDGFYMYSTCPVQSHLKIDSQPDNICLYQFSRCSSPPQADEPGVSYLESLIGLS</sequence>
<keyword evidence="5" id="KW-0238">DNA-binding</keyword>
<dbReference type="InParanoid" id="A0A6J2VEK5"/>
<evidence type="ECO:0000256" key="1">
    <source>
        <dbReference type="ARBA" id="ARBA00004123"/>
    </source>
</evidence>
<dbReference type="InterPro" id="IPR023260">
    <property type="entry name" value="Cys/Ser-rich_nuc_prot"/>
</dbReference>
<dbReference type="RefSeq" id="XP_030630347.1">
    <property type="nucleotide sequence ID" value="XM_030774487.1"/>
</dbReference>
<feature type="region of interest" description="Disordered" evidence="9">
    <location>
        <begin position="478"/>
        <end position="497"/>
    </location>
</feature>
<dbReference type="GeneID" id="115812013"/>
<gene>
    <name evidence="12" type="primary">LOC115812013</name>
</gene>
<evidence type="ECO:0000313" key="11">
    <source>
        <dbReference type="Proteomes" id="UP000504632"/>
    </source>
</evidence>
<dbReference type="PRINTS" id="PR02031">
    <property type="entry name" value="CYSSERRICHNP"/>
</dbReference>
<reference evidence="12" key="1">
    <citation type="submission" date="2025-08" db="UniProtKB">
        <authorList>
            <consortium name="RefSeq"/>
        </authorList>
    </citation>
    <scope>IDENTIFICATION</scope>
</reference>
<keyword evidence="4" id="KW-0805">Transcription regulation</keyword>
<protein>
    <submittedName>
        <fullName evidence="12">Cysteine/serine-rich nuclear protein 1</fullName>
    </submittedName>
</protein>
<evidence type="ECO:0000256" key="8">
    <source>
        <dbReference type="ARBA" id="ARBA00023242"/>
    </source>
</evidence>
<evidence type="ECO:0000256" key="9">
    <source>
        <dbReference type="SAM" id="MobiDB-lite"/>
    </source>
</evidence>
<dbReference type="PANTHER" id="PTHR13580:SF10">
    <property type="entry name" value="CYSTEINE_SERINE-RICH NUCLEAR PROTEIN 1"/>
    <property type="match status" value="1"/>
</dbReference>